<accession>A0A1V1FST4</accession>
<reference evidence="10" key="1">
    <citation type="journal article" date="2008" name="BMC Genomics">
        <title>Characterization of expressed sequence tags from a full-length enriched cDNA library of Cryptomeria japonica male strobili.</title>
        <authorList>
            <person name="Futamura N."/>
            <person name="Totoki Y."/>
            <person name="Toyoda A."/>
            <person name="Igasaki T."/>
            <person name="Nanjo T."/>
            <person name="Seki M."/>
            <person name="Sakaki Y."/>
            <person name="Mari A."/>
            <person name="Shinozaki K."/>
            <person name="Shinohara K."/>
        </authorList>
    </citation>
    <scope>NUCLEOTIDE SEQUENCE</scope>
    <source>
        <tissue evidence="10">Male strobilus</tissue>
    </source>
</reference>
<keyword evidence="7" id="KW-0732">Signal</keyword>
<dbReference type="PANTHER" id="PTHR32285:SF155">
    <property type="entry name" value="PROTEIN TRICHOME BIREFRINGENCE-LIKE 36"/>
    <property type="match status" value="1"/>
</dbReference>
<feature type="chain" id="PRO_5013160645" evidence="7">
    <location>
        <begin position="23"/>
        <end position="367"/>
    </location>
</feature>
<dbReference type="GO" id="GO:0005794">
    <property type="term" value="C:Golgi apparatus"/>
    <property type="evidence" value="ECO:0007669"/>
    <property type="project" value="TreeGrafter"/>
</dbReference>
<feature type="domain" description="Trichome birefringence-like C-terminal" evidence="8">
    <location>
        <begin position="90"/>
        <end position="361"/>
    </location>
</feature>
<feature type="signal peptide" evidence="7">
    <location>
        <begin position="1"/>
        <end position="22"/>
    </location>
</feature>
<keyword evidence="3" id="KW-0812">Transmembrane</keyword>
<organism evidence="10">
    <name type="scientific">Cryptomeria japonica</name>
    <name type="common">Japanese cedar</name>
    <name type="synonym">Cupressus japonica</name>
    <dbReference type="NCBI Taxonomy" id="3369"/>
    <lineage>
        <taxon>Eukaryota</taxon>
        <taxon>Viridiplantae</taxon>
        <taxon>Streptophyta</taxon>
        <taxon>Embryophyta</taxon>
        <taxon>Tracheophyta</taxon>
        <taxon>Spermatophyta</taxon>
        <taxon>Pinopsida</taxon>
        <taxon>Pinidae</taxon>
        <taxon>Conifers II</taxon>
        <taxon>Cupressales</taxon>
        <taxon>Cupressaceae</taxon>
        <taxon>Cryptomeria</taxon>
    </lineage>
</organism>
<comment type="similarity">
    <text evidence="2">Belongs to the PC-esterase family. TBL subfamily.</text>
</comment>
<dbReference type="GO" id="GO:0016020">
    <property type="term" value="C:membrane"/>
    <property type="evidence" value="ECO:0007669"/>
    <property type="project" value="UniProtKB-SubCell"/>
</dbReference>
<dbReference type="InterPro" id="IPR026057">
    <property type="entry name" value="TBL_C"/>
</dbReference>
<evidence type="ECO:0000256" key="4">
    <source>
        <dbReference type="ARBA" id="ARBA00022968"/>
    </source>
</evidence>
<dbReference type="InterPro" id="IPR029962">
    <property type="entry name" value="TBL"/>
</dbReference>
<evidence type="ECO:0000259" key="9">
    <source>
        <dbReference type="Pfam" id="PF14416"/>
    </source>
</evidence>
<evidence type="ECO:0000256" key="1">
    <source>
        <dbReference type="ARBA" id="ARBA00004167"/>
    </source>
</evidence>
<keyword evidence="5" id="KW-1133">Transmembrane helix</keyword>
<sequence>MDLTKVSVFLVLFFCLLWHSNGRNVSLVMENEVKAATKCNLFRGSWVHDESYPLYEAASCPYIDDKLNCRKNGRPDSDYEKWRWQPYGSMPRFNAMDLLERLRGKRLMFVGDSTSRNEWESMACLLSTVIPNSKISFNNDGFPLKTFKALDYQASIEYFWAPFLVDFYSNEQGKKIVHLDSVQRNGVYWKGVDILVFESSHWWTHSGTTKEWDMMQIGHRMYAYMDPMKAYKKALNTWVNWVSENINPKESTVFTRTMSSEHYSEEKSKNCYNQMEPFKLSGDLPPVPPQVPMLEYVLKKSKLPINLQYIIRLSDYRVDAHPSVYTTEVTKQQLKNPEANSDCSHWCLPGVPDTWNELLYASLVQSA</sequence>
<keyword evidence="6" id="KW-0472">Membrane</keyword>
<dbReference type="PANTHER" id="PTHR32285">
    <property type="entry name" value="PROTEIN TRICHOME BIREFRINGENCE-LIKE 9-RELATED"/>
    <property type="match status" value="1"/>
</dbReference>
<comment type="subcellular location">
    <subcellularLocation>
        <location evidence="1">Membrane</location>
        <topology evidence="1">Single-pass membrane protein</topology>
    </subcellularLocation>
</comment>
<dbReference type="GO" id="GO:0016413">
    <property type="term" value="F:O-acetyltransferase activity"/>
    <property type="evidence" value="ECO:0007669"/>
    <property type="project" value="InterPro"/>
</dbReference>
<name>A0A1V1FST4_CRYJA</name>
<evidence type="ECO:0000256" key="5">
    <source>
        <dbReference type="ARBA" id="ARBA00022989"/>
    </source>
</evidence>
<feature type="domain" description="Trichome birefringence-like N-terminal" evidence="9">
    <location>
        <begin position="38"/>
        <end position="87"/>
    </location>
</feature>
<dbReference type="EMBL" id="AB728825">
    <property type="protein sequence ID" value="BAX09109.1"/>
    <property type="molecule type" value="mRNA"/>
</dbReference>
<evidence type="ECO:0000313" key="10">
    <source>
        <dbReference type="EMBL" id="BAX09109.1"/>
    </source>
</evidence>
<proteinExistence type="evidence at transcript level"/>
<dbReference type="Pfam" id="PF14416">
    <property type="entry name" value="PMR5N"/>
    <property type="match status" value="1"/>
</dbReference>
<reference evidence="10" key="2">
    <citation type="submission" date="2012-06" db="EMBL/GenBank/DDBJ databases">
        <title>Comparison of fertile and sterile male gametogenesis in Cryptomeria japonica by histological analysis and microarray analysis.</title>
        <authorList>
            <person name="Futamura N."/>
            <person name="Saito M."/>
            <person name="Taira H."/>
            <person name="Shinohara K."/>
        </authorList>
    </citation>
    <scope>NUCLEOTIDE SEQUENCE</scope>
    <source>
        <tissue evidence="10">Male strobilus</tissue>
    </source>
</reference>
<dbReference type="AlphaFoldDB" id="A0A1V1FST4"/>
<evidence type="ECO:0000256" key="7">
    <source>
        <dbReference type="SAM" id="SignalP"/>
    </source>
</evidence>
<evidence type="ECO:0000259" key="8">
    <source>
        <dbReference type="Pfam" id="PF13839"/>
    </source>
</evidence>
<evidence type="ECO:0000256" key="3">
    <source>
        <dbReference type="ARBA" id="ARBA00022692"/>
    </source>
</evidence>
<evidence type="ECO:0000256" key="2">
    <source>
        <dbReference type="ARBA" id="ARBA00007727"/>
    </source>
</evidence>
<protein>
    <submittedName>
        <fullName evidence="10">TRICHOME BIREFRINGENCE-like protein</fullName>
    </submittedName>
</protein>
<dbReference type="Pfam" id="PF13839">
    <property type="entry name" value="PC-Esterase"/>
    <property type="match status" value="1"/>
</dbReference>
<dbReference type="InterPro" id="IPR025846">
    <property type="entry name" value="TBL_N"/>
</dbReference>
<keyword evidence="4" id="KW-0735">Signal-anchor</keyword>
<evidence type="ECO:0000256" key="6">
    <source>
        <dbReference type="ARBA" id="ARBA00023136"/>
    </source>
</evidence>